<organism evidence="2 3">
    <name type="scientific">Labrys miyagiensis</name>
    <dbReference type="NCBI Taxonomy" id="346912"/>
    <lineage>
        <taxon>Bacteria</taxon>
        <taxon>Pseudomonadati</taxon>
        <taxon>Pseudomonadota</taxon>
        <taxon>Alphaproteobacteria</taxon>
        <taxon>Hyphomicrobiales</taxon>
        <taxon>Xanthobacteraceae</taxon>
        <taxon>Labrys</taxon>
    </lineage>
</organism>
<feature type="domain" description="Amidohydrolase-related" evidence="1">
    <location>
        <begin position="292"/>
        <end position="521"/>
    </location>
</feature>
<comment type="caution">
    <text evidence="2">The sequence shown here is derived from an EMBL/GenBank/DDBJ whole genome shotgun (WGS) entry which is preliminary data.</text>
</comment>
<reference evidence="3" key="1">
    <citation type="journal article" date="2019" name="Int. J. Syst. Evol. Microbiol.">
        <title>The Global Catalogue of Microorganisms (GCM) 10K type strain sequencing project: providing services to taxonomists for standard genome sequencing and annotation.</title>
        <authorList>
            <consortium name="The Broad Institute Genomics Platform"/>
            <consortium name="The Broad Institute Genome Sequencing Center for Infectious Disease"/>
            <person name="Wu L."/>
            <person name="Ma J."/>
        </authorList>
    </citation>
    <scope>NUCLEOTIDE SEQUENCE [LARGE SCALE GENOMIC DNA]</scope>
    <source>
        <strain evidence="3">NBRC 101365</strain>
    </source>
</reference>
<dbReference type="Pfam" id="PF04909">
    <property type="entry name" value="Amidohydro_2"/>
    <property type="match status" value="1"/>
</dbReference>
<dbReference type="InterPro" id="IPR032466">
    <property type="entry name" value="Metal_Hydrolase"/>
</dbReference>
<dbReference type="EMBL" id="BSPC01000011">
    <property type="protein sequence ID" value="GLS18392.1"/>
    <property type="molecule type" value="Genomic_DNA"/>
</dbReference>
<dbReference type="Proteomes" id="UP001156882">
    <property type="component" value="Unassembled WGS sequence"/>
</dbReference>
<accession>A0ABQ6CDG7</accession>
<name>A0ABQ6CDG7_9HYPH</name>
<evidence type="ECO:0000259" key="1">
    <source>
        <dbReference type="Pfam" id="PF04909"/>
    </source>
</evidence>
<dbReference type="InterPro" id="IPR006680">
    <property type="entry name" value="Amidohydro-rel"/>
</dbReference>
<keyword evidence="3" id="KW-1185">Reference proteome</keyword>
<protein>
    <recommendedName>
        <fullName evidence="1">Amidohydrolase-related domain-containing protein</fullName>
    </recommendedName>
</protein>
<gene>
    <name evidence="2" type="ORF">GCM10007874_14090</name>
</gene>
<evidence type="ECO:0000313" key="2">
    <source>
        <dbReference type="EMBL" id="GLS18392.1"/>
    </source>
</evidence>
<dbReference type="Gene3D" id="3.20.20.140">
    <property type="entry name" value="Metal-dependent hydrolases"/>
    <property type="match status" value="1"/>
</dbReference>
<evidence type="ECO:0000313" key="3">
    <source>
        <dbReference type="Proteomes" id="UP001156882"/>
    </source>
</evidence>
<sequence length="557" mass="62203">MLPILSGCASDPAYKVYPSDPDRPPEIDVHSHIFNVHDLPIYNFLTKVELSGELGKWLSPAALFIVSMVTSRAPTGEMEEKQLKLMRLSGSSVGTDDPRRDPVQMFVEGVNRFIDEHIESQPRGLLARDNNLEFLRFLYQYPRFPPQNGLLLDAEAELAYYRINAARIATQAGTNRHPRVTSRLSLPTWDEVVNFIKSWAPLWSKYRYRLASQLENVAGPNEPIRFVAPAILDSGNWLPDDPGYKSPPSTSLAQQARIMRLISLVQPPGVAVHGYIGFDPLRYIKDQQQGNSQDALAIVRAAVETQGFVGVKVYPPMGFRAIGNADLGDDCFPPHVRMKHLGVLLDRALTELYSYCVDNDVPILTHCSHSQGPDDRAMQRAHPRYWRRLLDIPKFRSLRLNLGHAGGIFDYDKPTDSNVWTNEVADMLGRYPNLYADVSDLAIVTATSGKDKAQKDAILANVSKLPDCAKARLMYGTDWLLMGRYGEAGTYRDAMRTAMGPVLGADLDNFFSGNAAAFLGLSDDKGTRGRLKAFYKANSKNDSILDKFYHPRIASLT</sequence>
<proteinExistence type="predicted"/>
<dbReference type="SUPFAM" id="SSF51556">
    <property type="entry name" value="Metallo-dependent hydrolases"/>
    <property type="match status" value="1"/>
</dbReference>